<evidence type="ECO:0000256" key="3">
    <source>
        <dbReference type="ARBA" id="ARBA00022801"/>
    </source>
</evidence>
<dbReference type="PROSITE" id="PS00138">
    <property type="entry name" value="SUBTILASE_SER"/>
    <property type="match status" value="1"/>
</dbReference>
<dbReference type="PRINTS" id="PR00723">
    <property type="entry name" value="SUBTILISIN"/>
</dbReference>
<dbReference type="PANTHER" id="PTHR43806:SF11">
    <property type="entry name" value="CEREVISIN-RELATED"/>
    <property type="match status" value="1"/>
</dbReference>
<dbReference type="RefSeq" id="WP_163291392.1">
    <property type="nucleotide sequence ID" value="NZ_JAAGWY010000005.1"/>
</dbReference>
<name>A0A6L9Y318_9MICO</name>
<dbReference type="InterPro" id="IPR050131">
    <property type="entry name" value="Peptidase_S8_subtilisin-like"/>
</dbReference>
<feature type="chain" id="PRO_5026914585" evidence="6">
    <location>
        <begin position="16"/>
        <end position="649"/>
    </location>
</feature>
<evidence type="ECO:0000256" key="2">
    <source>
        <dbReference type="ARBA" id="ARBA00022670"/>
    </source>
</evidence>
<dbReference type="InterPro" id="IPR023828">
    <property type="entry name" value="Peptidase_S8_Ser-AS"/>
</dbReference>
<dbReference type="InterPro" id="IPR036852">
    <property type="entry name" value="Peptidase_S8/S53_dom_sf"/>
</dbReference>
<dbReference type="Pfam" id="PF00082">
    <property type="entry name" value="Peptidase_S8"/>
    <property type="match status" value="1"/>
</dbReference>
<feature type="active site" description="Charge relay system" evidence="5">
    <location>
        <position position="55"/>
    </location>
</feature>
<feature type="signal peptide" evidence="6">
    <location>
        <begin position="1"/>
        <end position="15"/>
    </location>
</feature>
<keyword evidence="3 5" id="KW-0378">Hydrolase</keyword>
<feature type="active site" description="Charge relay system" evidence="5">
    <location>
        <position position="130"/>
    </location>
</feature>
<dbReference type="Gene3D" id="3.40.50.200">
    <property type="entry name" value="Peptidase S8/S53 domain"/>
    <property type="match status" value="1"/>
</dbReference>
<dbReference type="InterPro" id="IPR015500">
    <property type="entry name" value="Peptidase_S8_subtilisin-rel"/>
</dbReference>
<dbReference type="AlphaFoldDB" id="A0A6L9Y318"/>
<evidence type="ECO:0000256" key="1">
    <source>
        <dbReference type="ARBA" id="ARBA00011073"/>
    </source>
</evidence>
<evidence type="ECO:0000256" key="4">
    <source>
        <dbReference type="ARBA" id="ARBA00022825"/>
    </source>
</evidence>
<keyword evidence="6" id="KW-0732">Signal</keyword>
<accession>A0A6L9Y318</accession>
<feature type="active site" description="Charge relay system" evidence="5">
    <location>
        <position position="320"/>
    </location>
</feature>
<evidence type="ECO:0000259" key="7">
    <source>
        <dbReference type="Pfam" id="PF00082"/>
    </source>
</evidence>
<dbReference type="SUPFAM" id="SSF52743">
    <property type="entry name" value="Subtilisin-like"/>
    <property type="match status" value="1"/>
</dbReference>
<dbReference type="PROSITE" id="PS51892">
    <property type="entry name" value="SUBTILASE"/>
    <property type="match status" value="1"/>
</dbReference>
<comment type="caution">
    <text evidence="8">The sequence shown here is derived from an EMBL/GenBank/DDBJ whole genome shotgun (WGS) entry which is preliminary data.</text>
</comment>
<gene>
    <name evidence="8" type="ORF">G3T36_18825</name>
</gene>
<evidence type="ECO:0000313" key="8">
    <source>
        <dbReference type="EMBL" id="NEN07915.1"/>
    </source>
</evidence>
<reference evidence="8 9" key="1">
    <citation type="journal article" date="2014" name="J. Microbiol.">
        <title>Diaminobutyricibacter tongyongensis gen. nov., sp. nov. and Homoserinibacter gongjuensis gen. nov., sp. nov. belong to the family Microbacteriaceae.</title>
        <authorList>
            <person name="Kim S.J."/>
            <person name="Ahn J.H."/>
            <person name="Weon H.Y."/>
            <person name="Hamada M."/>
            <person name="Suzuki K."/>
            <person name="Kwon S.W."/>
        </authorList>
    </citation>
    <scope>NUCLEOTIDE SEQUENCE [LARGE SCALE GENOMIC DNA]</scope>
    <source>
        <strain evidence="8 9">NBRC 108724</strain>
    </source>
</reference>
<protein>
    <submittedName>
        <fullName evidence="8">S8 family serine peptidase</fullName>
    </submittedName>
</protein>
<keyword evidence="9" id="KW-1185">Reference proteome</keyword>
<dbReference type="Proteomes" id="UP000474967">
    <property type="component" value="Unassembled WGS sequence"/>
</dbReference>
<dbReference type="InterPro" id="IPR000209">
    <property type="entry name" value="Peptidase_S8/S53_dom"/>
</dbReference>
<dbReference type="PANTHER" id="PTHR43806">
    <property type="entry name" value="PEPTIDASE S8"/>
    <property type="match status" value="1"/>
</dbReference>
<dbReference type="GO" id="GO:0004252">
    <property type="term" value="F:serine-type endopeptidase activity"/>
    <property type="evidence" value="ECO:0007669"/>
    <property type="project" value="UniProtKB-UniRule"/>
</dbReference>
<dbReference type="GO" id="GO:0006508">
    <property type="term" value="P:proteolysis"/>
    <property type="evidence" value="ECO:0007669"/>
    <property type="project" value="UniProtKB-KW"/>
</dbReference>
<dbReference type="SUPFAM" id="SSF69318">
    <property type="entry name" value="Integrin alpha N-terminal domain"/>
    <property type="match status" value="1"/>
</dbReference>
<keyword evidence="4 5" id="KW-0720">Serine protease</keyword>
<feature type="domain" description="Peptidase S8/S53" evidence="7">
    <location>
        <begin position="46"/>
        <end position="353"/>
    </location>
</feature>
<proteinExistence type="inferred from homology"/>
<dbReference type="EMBL" id="JAAGWY010000005">
    <property type="protein sequence ID" value="NEN07915.1"/>
    <property type="molecule type" value="Genomic_DNA"/>
</dbReference>
<evidence type="ECO:0000256" key="5">
    <source>
        <dbReference type="PROSITE-ProRule" id="PRU01240"/>
    </source>
</evidence>
<comment type="similarity">
    <text evidence="1 5">Belongs to the peptidase S8 family.</text>
</comment>
<evidence type="ECO:0000313" key="9">
    <source>
        <dbReference type="Proteomes" id="UP000474967"/>
    </source>
</evidence>
<organism evidence="8 9">
    <name type="scientific">Leifsonia tongyongensis</name>
    <dbReference type="NCBI Taxonomy" id="1268043"/>
    <lineage>
        <taxon>Bacteria</taxon>
        <taxon>Bacillati</taxon>
        <taxon>Actinomycetota</taxon>
        <taxon>Actinomycetes</taxon>
        <taxon>Micrococcales</taxon>
        <taxon>Microbacteriaceae</taxon>
        <taxon>Leifsonia</taxon>
    </lineage>
</organism>
<evidence type="ECO:0000256" key="6">
    <source>
        <dbReference type="SAM" id="SignalP"/>
    </source>
</evidence>
<dbReference type="InterPro" id="IPR028994">
    <property type="entry name" value="Integrin_alpha_N"/>
</dbReference>
<sequence>MTAFQVLSGATTATAATWAAVASVNTNLGGGGDGTFPGNDGKPYSGAGQMIVVIDGAFDTSHPMLAGRVVEEACFGAREQPGIDPRDRHLCGPSAQSTADVPYVRTIGPGTSQYSRECVAGPGQSCHETHGTMTASIAAGTPRTVSNGQVAVTAAGVAQKAQLALLKVGNRVGWAYEGVVAALDYTLNVLAKKHHVAAVNISAANTLVQDGTECPTAQGMGFAESAAGLRAAGIAVVVAAGNLGARNAIGSWACADEVIAVGASGVTDKNTLTDYSNASARVDLLAPVGSGGGLDNPDAIWGGWMTSSGIPTTGPLSGTSFAAPQVAGAFAVLRSRYPDASVDQLLGRLRRTGVAVADTRSGNAAAVAPRIRLGDALNERGTRPAHDWNGDARADWLILAADKNTVVMYPSKSGMIDLTGGQFISSEWRDRGRTVAVHDFGTMGSNGLIGIRGRDIFYSQYDPRTNKLGGPIVIAEGAATDVVALAYARDIPGTIAAILAQTTDGSIIIRAKAERGTTLGEASTLMSAKDTAGMRLVGIADLNSDGRPDLVLRHPGTGRPWAWWGTGSPVSPFASVGQELTAQSYWSSKDQLFVLDCFIDGAPLIGYRVPDGNTVGFRLDATGRVIDASAFRMSTPYVAGVEFFAASTK</sequence>
<keyword evidence="2 5" id="KW-0645">Protease</keyword>